<dbReference type="AlphaFoldDB" id="A0A8S9PF74"/>
<feature type="compositionally biased region" description="Polar residues" evidence="1">
    <location>
        <begin position="93"/>
        <end position="104"/>
    </location>
</feature>
<feature type="region of interest" description="Disordered" evidence="1">
    <location>
        <begin position="314"/>
        <end position="354"/>
    </location>
</feature>
<comment type="caution">
    <text evidence="2">The sequence shown here is derived from an EMBL/GenBank/DDBJ whole genome shotgun (WGS) entry which is preliminary data.</text>
</comment>
<proteinExistence type="predicted"/>
<protein>
    <recommendedName>
        <fullName evidence="4">DUF4283 domain-containing protein</fullName>
    </recommendedName>
</protein>
<sequence length="354" mass="38221">MTANSRSDDEGENSENPKDDGDGKSAEDLSQAVLETMIAEGDKSVDRNCAGEHTGESGGPKGNAEAVSPHVGSVLQVGQSESKGNAEAVSPRRSGSQENPSVGSVGSGSEFLFGVLFRIEDAQVRSRILRRKYWHIAEVPLVLNEWSPESARAPPDLSAMPLWVDFVNLPENEHLAPKVDKVVQEVACSGKAVVSKLLDELESLKSAQQAHVIEESGVRRDSAVESGNVIDARAGENWYLVSGQNQKRSSPTKQKNVEVAKGISRSPNGFLALQDIREEGEIEDDAEEDYVQGIEEDPSKLAEGGNSRDVLLLRGSISSQRGKAKGSRRPIVNSRDLRASVVTNQSRKSSLRKK</sequence>
<evidence type="ECO:0000313" key="2">
    <source>
        <dbReference type="EMBL" id="KAF3514099.1"/>
    </source>
</evidence>
<evidence type="ECO:0000313" key="3">
    <source>
        <dbReference type="Proteomes" id="UP000712600"/>
    </source>
</evidence>
<gene>
    <name evidence="2" type="ORF">F2Q69_00004271</name>
</gene>
<dbReference type="Proteomes" id="UP000712600">
    <property type="component" value="Unassembled WGS sequence"/>
</dbReference>
<accession>A0A8S9PF74</accession>
<name>A0A8S9PF74_BRACR</name>
<evidence type="ECO:0008006" key="4">
    <source>
        <dbReference type="Google" id="ProtNLM"/>
    </source>
</evidence>
<evidence type="ECO:0000256" key="1">
    <source>
        <dbReference type="SAM" id="MobiDB-lite"/>
    </source>
</evidence>
<feature type="region of interest" description="Disordered" evidence="1">
    <location>
        <begin position="1"/>
        <end position="105"/>
    </location>
</feature>
<feature type="compositionally biased region" description="Basic and acidic residues" evidence="1">
    <location>
        <begin position="15"/>
        <end position="27"/>
    </location>
</feature>
<reference evidence="2" key="1">
    <citation type="submission" date="2019-12" db="EMBL/GenBank/DDBJ databases">
        <title>Genome sequencing and annotation of Brassica cretica.</title>
        <authorList>
            <person name="Studholme D.J."/>
            <person name="Sarris P."/>
        </authorList>
    </citation>
    <scope>NUCLEOTIDE SEQUENCE</scope>
    <source>
        <strain evidence="2">PFS-109/04</strain>
        <tissue evidence="2">Leaf</tissue>
    </source>
</reference>
<dbReference type="EMBL" id="QGKX02001521">
    <property type="protein sequence ID" value="KAF3514099.1"/>
    <property type="molecule type" value="Genomic_DNA"/>
</dbReference>
<feature type="compositionally biased region" description="Basic and acidic residues" evidence="1">
    <location>
        <begin position="40"/>
        <end position="55"/>
    </location>
</feature>
<organism evidence="2 3">
    <name type="scientific">Brassica cretica</name>
    <name type="common">Mustard</name>
    <dbReference type="NCBI Taxonomy" id="69181"/>
    <lineage>
        <taxon>Eukaryota</taxon>
        <taxon>Viridiplantae</taxon>
        <taxon>Streptophyta</taxon>
        <taxon>Embryophyta</taxon>
        <taxon>Tracheophyta</taxon>
        <taxon>Spermatophyta</taxon>
        <taxon>Magnoliopsida</taxon>
        <taxon>eudicotyledons</taxon>
        <taxon>Gunneridae</taxon>
        <taxon>Pentapetalae</taxon>
        <taxon>rosids</taxon>
        <taxon>malvids</taxon>
        <taxon>Brassicales</taxon>
        <taxon>Brassicaceae</taxon>
        <taxon>Brassiceae</taxon>
        <taxon>Brassica</taxon>
    </lineage>
</organism>